<sequence length="363" mass="41221">MFRFSIGEGIDEESFDLLDADTIHILLPKAGPRLKFTSKFKDYIQMKAPESQPETLSEKSTLLLQPSEMAFESTVISHINYLHSNPATLYHFYCQHSWLNLQTCDFVPLTIHDFSCSNYIPIASIQEINLYSNETTRVNTVFISTPPYYSTLPLPKLKRIAQNISRYSTDTSSHRLLTASNLSMQILYLNSGRLSLNDISNASIHIQTPNEDFTITLTSERFIDLTNPHLVQITDTYLHSNFVMLSRIANETLPVSKNQTSTTLAHIRIPGLKREGSGYQHSNNGKCNDTECIHLSTTIQRDINLPRKPLGLIQYGHHIKRTPLESGFIQVDYVIHPSNPANCSLVIFCSNTKPGLNIHHFRR</sequence>
<dbReference type="Proteomes" id="UP000827092">
    <property type="component" value="Unassembled WGS sequence"/>
</dbReference>
<name>A0AAV6TZP0_9ARAC</name>
<proteinExistence type="predicted"/>
<protein>
    <submittedName>
        <fullName evidence="1">Uncharacterized protein</fullName>
    </submittedName>
</protein>
<gene>
    <name evidence="1" type="ORF">JTE90_008674</name>
</gene>
<evidence type="ECO:0000313" key="2">
    <source>
        <dbReference type="Proteomes" id="UP000827092"/>
    </source>
</evidence>
<organism evidence="1 2">
    <name type="scientific">Oedothorax gibbosus</name>
    <dbReference type="NCBI Taxonomy" id="931172"/>
    <lineage>
        <taxon>Eukaryota</taxon>
        <taxon>Metazoa</taxon>
        <taxon>Ecdysozoa</taxon>
        <taxon>Arthropoda</taxon>
        <taxon>Chelicerata</taxon>
        <taxon>Arachnida</taxon>
        <taxon>Araneae</taxon>
        <taxon>Araneomorphae</taxon>
        <taxon>Entelegynae</taxon>
        <taxon>Araneoidea</taxon>
        <taxon>Linyphiidae</taxon>
        <taxon>Erigoninae</taxon>
        <taxon>Oedothorax</taxon>
    </lineage>
</organism>
<reference evidence="1 2" key="1">
    <citation type="journal article" date="2022" name="Nat. Ecol. Evol.">
        <title>A masculinizing supergene underlies an exaggerated male reproductive morph in a spider.</title>
        <authorList>
            <person name="Hendrickx F."/>
            <person name="De Corte Z."/>
            <person name="Sonet G."/>
            <person name="Van Belleghem S.M."/>
            <person name="Kostlbacher S."/>
            <person name="Vangestel C."/>
        </authorList>
    </citation>
    <scope>NUCLEOTIDE SEQUENCE [LARGE SCALE GENOMIC DNA]</scope>
    <source>
        <strain evidence="1">W744_W776</strain>
    </source>
</reference>
<accession>A0AAV6TZP0</accession>
<comment type="caution">
    <text evidence="1">The sequence shown here is derived from an EMBL/GenBank/DDBJ whole genome shotgun (WGS) entry which is preliminary data.</text>
</comment>
<dbReference type="EMBL" id="JAFNEN010000778">
    <property type="protein sequence ID" value="KAG8177490.1"/>
    <property type="molecule type" value="Genomic_DNA"/>
</dbReference>
<dbReference type="AlphaFoldDB" id="A0AAV6TZP0"/>
<evidence type="ECO:0000313" key="1">
    <source>
        <dbReference type="EMBL" id="KAG8177490.1"/>
    </source>
</evidence>
<keyword evidence="2" id="KW-1185">Reference proteome</keyword>